<dbReference type="InterPro" id="IPR000620">
    <property type="entry name" value="EamA_dom"/>
</dbReference>
<accession>A0A7W5DR76</accession>
<feature type="transmembrane region" description="Helical" evidence="1">
    <location>
        <begin position="223"/>
        <end position="243"/>
    </location>
</feature>
<dbReference type="PANTHER" id="PTHR22911">
    <property type="entry name" value="ACYL-MALONYL CONDENSING ENZYME-RELATED"/>
    <property type="match status" value="1"/>
</dbReference>
<feature type="domain" description="EamA" evidence="2">
    <location>
        <begin position="158"/>
        <end position="295"/>
    </location>
</feature>
<evidence type="ECO:0000313" key="4">
    <source>
        <dbReference type="Proteomes" id="UP000544222"/>
    </source>
</evidence>
<feature type="domain" description="EamA" evidence="2">
    <location>
        <begin position="2"/>
        <end position="144"/>
    </location>
</feature>
<organism evidence="3 4">
    <name type="scientific">Microbacter margulisiae</name>
    <dbReference type="NCBI Taxonomy" id="1350067"/>
    <lineage>
        <taxon>Bacteria</taxon>
        <taxon>Pseudomonadati</taxon>
        <taxon>Bacteroidota</taxon>
        <taxon>Bacteroidia</taxon>
        <taxon>Bacteroidales</taxon>
        <taxon>Porphyromonadaceae</taxon>
        <taxon>Microbacter</taxon>
    </lineage>
</organism>
<dbReference type="SUPFAM" id="SSF103481">
    <property type="entry name" value="Multidrug resistance efflux transporter EmrE"/>
    <property type="match status" value="2"/>
</dbReference>
<keyword evidence="1" id="KW-0812">Transmembrane</keyword>
<name>A0A7W5DR76_9PORP</name>
<feature type="transmembrane region" description="Helical" evidence="1">
    <location>
        <begin position="191"/>
        <end position="211"/>
    </location>
</feature>
<feature type="transmembrane region" description="Helical" evidence="1">
    <location>
        <begin position="74"/>
        <end position="94"/>
    </location>
</feature>
<evidence type="ECO:0000313" key="3">
    <source>
        <dbReference type="EMBL" id="MBB3187245.1"/>
    </source>
</evidence>
<feature type="transmembrane region" description="Helical" evidence="1">
    <location>
        <begin position="159"/>
        <end position="176"/>
    </location>
</feature>
<dbReference type="PANTHER" id="PTHR22911:SF137">
    <property type="entry name" value="SOLUTE CARRIER FAMILY 35 MEMBER G2-RELATED"/>
    <property type="match status" value="1"/>
</dbReference>
<comment type="caution">
    <text evidence="3">The sequence shown here is derived from an EMBL/GenBank/DDBJ whole genome shotgun (WGS) entry which is preliminary data.</text>
</comment>
<sequence>MWLLFGLFSAILLGLYDISKKLALQNNAVIPVLFAATLFSSLLLLPLPILSHFYPNEMKHTLFYVPPIDGRTHFFIFLKSMLVLASWIFGYFSFKHLPITVITPIEATRPLWTLMGAIVLFSEHLSLIQWAGVAITLISFYLFSLVGKKENFHFLHNKWIWFSILASLLGSASGLYDKFLMQHFNRVAVQTYYVIYQVIIMGVILLVLWYPKRKETTPFKWKKSILGISLFVTLADFLYFFALSDPNSMISLLTVVRRSGVVVSFSLGAILFREKNILIKAICLLGVIAGTLLLLLT</sequence>
<reference evidence="3 4" key="1">
    <citation type="submission" date="2020-08" db="EMBL/GenBank/DDBJ databases">
        <title>Genomic Encyclopedia of Type Strains, Phase IV (KMG-IV): sequencing the most valuable type-strain genomes for metagenomic binning, comparative biology and taxonomic classification.</title>
        <authorList>
            <person name="Goeker M."/>
        </authorList>
    </citation>
    <scope>NUCLEOTIDE SEQUENCE [LARGE SCALE GENOMIC DNA]</scope>
    <source>
        <strain evidence="3 4">DSM 27471</strain>
    </source>
</reference>
<gene>
    <name evidence="3" type="ORF">FHX64_001408</name>
</gene>
<dbReference type="Proteomes" id="UP000544222">
    <property type="component" value="Unassembled WGS sequence"/>
</dbReference>
<dbReference type="Gene3D" id="1.10.3730.20">
    <property type="match status" value="1"/>
</dbReference>
<feature type="transmembrane region" description="Helical" evidence="1">
    <location>
        <begin position="277"/>
        <end position="296"/>
    </location>
</feature>
<evidence type="ECO:0000256" key="1">
    <source>
        <dbReference type="SAM" id="Phobius"/>
    </source>
</evidence>
<dbReference type="InterPro" id="IPR037185">
    <property type="entry name" value="EmrE-like"/>
</dbReference>
<dbReference type="RefSeq" id="WP_183413030.1">
    <property type="nucleotide sequence ID" value="NZ_JACHYB010000001.1"/>
</dbReference>
<keyword evidence="1" id="KW-1133">Transmembrane helix</keyword>
<dbReference type="AlphaFoldDB" id="A0A7W5DR76"/>
<keyword evidence="4" id="KW-1185">Reference proteome</keyword>
<feature type="transmembrane region" description="Helical" evidence="1">
    <location>
        <begin position="29"/>
        <end position="53"/>
    </location>
</feature>
<dbReference type="GO" id="GO:0016020">
    <property type="term" value="C:membrane"/>
    <property type="evidence" value="ECO:0007669"/>
    <property type="project" value="InterPro"/>
</dbReference>
<proteinExistence type="predicted"/>
<protein>
    <submittedName>
        <fullName evidence="3">Transporter family protein</fullName>
    </submittedName>
</protein>
<feature type="transmembrane region" description="Helical" evidence="1">
    <location>
        <begin position="127"/>
        <end position="147"/>
    </location>
</feature>
<keyword evidence="1" id="KW-0472">Membrane</keyword>
<feature type="transmembrane region" description="Helical" evidence="1">
    <location>
        <begin position="249"/>
        <end position="270"/>
    </location>
</feature>
<dbReference type="Pfam" id="PF00892">
    <property type="entry name" value="EamA"/>
    <property type="match status" value="2"/>
</dbReference>
<dbReference type="EMBL" id="JACHYB010000001">
    <property type="protein sequence ID" value="MBB3187245.1"/>
    <property type="molecule type" value="Genomic_DNA"/>
</dbReference>
<evidence type="ECO:0000259" key="2">
    <source>
        <dbReference type="Pfam" id="PF00892"/>
    </source>
</evidence>